<keyword evidence="3" id="KW-1185">Reference proteome</keyword>
<organism evidence="2 3">
    <name type="scientific">Saccharolobus solfataricus (strain ATCC 35092 / DSM 1617 / JCM 11322 / P2)</name>
    <name type="common">Sulfolobus solfataricus</name>
    <dbReference type="NCBI Taxonomy" id="273057"/>
    <lineage>
        <taxon>Archaea</taxon>
        <taxon>Thermoproteota</taxon>
        <taxon>Thermoprotei</taxon>
        <taxon>Sulfolobales</taxon>
        <taxon>Sulfolobaceae</taxon>
        <taxon>Saccharolobus</taxon>
    </lineage>
</organism>
<keyword evidence="1" id="KW-0472">Membrane</keyword>
<dbReference type="EnsemblBacteria" id="AAK40839">
    <property type="protein sequence ID" value="AAK40839"/>
    <property type="gene ID" value="SSO0521"/>
</dbReference>
<feature type="transmembrane region" description="Helical" evidence="1">
    <location>
        <begin position="5"/>
        <end position="24"/>
    </location>
</feature>
<protein>
    <submittedName>
        <fullName evidence="2">Uncharacterized protein</fullName>
    </submittedName>
</protein>
<dbReference type="RefSeq" id="WP_009988379.1">
    <property type="nucleotide sequence ID" value="NC_002754.1"/>
</dbReference>
<dbReference type="eggNOG" id="arCOG07733">
    <property type="taxonomic scope" value="Archaea"/>
</dbReference>
<dbReference type="PaxDb" id="273057-SSO0521"/>
<dbReference type="PIR" id="H90197">
    <property type="entry name" value="H90197"/>
</dbReference>
<dbReference type="AlphaFoldDB" id="Q7LXX0"/>
<evidence type="ECO:0000256" key="1">
    <source>
        <dbReference type="SAM" id="Phobius"/>
    </source>
</evidence>
<accession>Q7LXX0</accession>
<dbReference type="GeneID" id="1454806"/>
<dbReference type="EMBL" id="AE006641">
    <property type="protein sequence ID" value="AAK40839.1"/>
    <property type="molecule type" value="Genomic_DNA"/>
</dbReference>
<evidence type="ECO:0000313" key="3">
    <source>
        <dbReference type="Proteomes" id="UP000001974"/>
    </source>
</evidence>
<dbReference type="KEGG" id="sso:SSO0521"/>
<name>Q7LXX0_SACS2</name>
<dbReference type="HOGENOM" id="CLU_2366353_0_0_2"/>
<keyword evidence="1" id="KW-0812">Transmembrane</keyword>
<keyword evidence="1" id="KW-1133">Transmembrane helix</keyword>
<gene>
    <name evidence="2" type="ordered locus">SSO0521</name>
</gene>
<sequence>MKRSIVLLSMVSIVLIVLGGYLFAIDKPTVVYPEIKGQIITETGVPNAYWWGYPAIIVTPQELAQLKQLAPHIVPPPWYATLWPIPLVGGIVGLIYSVVRLLKK</sequence>
<dbReference type="PATRIC" id="fig|273057.12.peg.515"/>
<proteinExistence type="predicted"/>
<evidence type="ECO:0000313" key="2">
    <source>
        <dbReference type="EMBL" id="AAK40839.1"/>
    </source>
</evidence>
<reference evidence="3" key="1">
    <citation type="journal article" date="2001" name="Proc. Natl. Acad. Sci. U.S.A.">
        <title>The complete genome of the crenarchaeon Sulfolobus solfataricus P2.</title>
        <authorList>
            <person name="She Q."/>
            <person name="Singh R.K."/>
            <person name="Confalonieri F."/>
            <person name="Zivanovic Y."/>
            <person name="Allard G."/>
            <person name="Awayez M.J."/>
            <person name="Chan-Weiher C.C.-Y."/>
            <person name="Clausen I.G."/>
            <person name="Curtis B.A."/>
            <person name="De Moors A."/>
            <person name="Erauso G."/>
            <person name="Fletcher C."/>
            <person name="Gordon P.M.K."/>
            <person name="Heikamp-de Jong I."/>
            <person name="Jeffries A.C."/>
            <person name="Kozera C.J."/>
            <person name="Medina N."/>
            <person name="Peng X."/>
            <person name="Thi-Ngoc H.P."/>
            <person name="Redder P."/>
            <person name="Schenk M.E."/>
            <person name="Theriault C."/>
            <person name="Tolstrup N."/>
            <person name="Charlebois R.L."/>
            <person name="Doolittle W.F."/>
            <person name="Duguet M."/>
            <person name="Gaasterland T."/>
            <person name="Garrett R.A."/>
            <person name="Ragan M.A."/>
            <person name="Sensen C.W."/>
            <person name="Van der Oost J."/>
        </authorList>
    </citation>
    <scope>NUCLEOTIDE SEQUENCE [LARGE SCALE GENOMIC DNA]</scope>
    <source>
        <strain evidence="3">ATCC 35092 / DSM 1617 / JCM 11322 / P2</strain>
    </source>
</reference>
<feature type="transmembrane region" description="Helical" evidence="1">
    <location>
        <begin position="78"/>
        <end position="99"/>
    </location>
</feature>
<dbReference type="InParanoid" id="Q7LXX0"/>
<dbReference type="Proteomes" id="UP000001974">
    <property type="component" value="Chromosome"/>
</dbReference>